<dbReference type="OrthoDB" id="2593559at2759"/>
<dbReference type="STRING" id="214684.Q5KGA1"/>
<name>Q5KGA1_CRYD1</name>
<accession>Q5KGA1</accession>
<dbReference type="EMBL" id="AE017345">
    <property type="protein sequence ID" value="AAW43788.2"/>
    <property type="molecule type" value="Genomic_DNA"/>
</dbReference>
<dbReference type="KEGG" id="cne:CNE04340"/>
<feature type="compositionally biased region" description="Low complexity" evidence="1">
    <location>
        <begin position="284"/>
        <end position="296"/>
    </location>
</feature>
<reference evidence="3 4" key="1">
    <citation type="journal article" date="2005" name="Science">
        <title>The genome of the basidiomycetous yeast and human pathogen Cryptococcus neoformans.</title>
        <authorList>
            <person name="Loftus B.J."/>
            <person name="Fung E."/>
            <person name="Roncaglia P."/>
            <person name="Rowley D."/>
            <person name="Amedeo P."/>
            <person name="Bruno D."/>
            <person name="Vamathevan J."/>
            <person name="Miranda M."/>
            <person name="Anderson I.J."/>
            <person name="Fraser J.A."/>
            <person name="Allen J.E."/>
            <person name="Bosdet I.E."/>
            <person name="Brent M.R."/>
            <person name="Chiu R."/>
            <person name="Doering T.L."/>
            <person name="Donlin M.J."/>
            <person name="D'Souza C.A."/>
            <person name="Fox D.S."/>
            <person name="Grinberg V."/>
            <person name="Fu J."/>
            <person name="Fukushima M."/>
            <person name="Haas B.J."/>
            <person name="Huang J.C."/>
            <person name="Janbon G."/>
            <person name="Jones S.J."/>
            <person name="Koo H.L."/>
            <person name="Krzywinski M.I."/>
            <person name="Kwon-Chung J.K."/>
            <person name="Lengeler K.B."/>
            <person name="Maiti R."/>
            <person name="Marra M.A."/>
            <person name="Marra R.E."/>
            <person name="Mathewson C.A."/>
            <person name="Mitchell T.G."/>
            <person name="Pertea M."/>
            <person name="Riggs F.R."/>
            <person name="Salzberg S.L."/>
            <person name="Schein J.E."/>
            <person name="Shvartsbeyn A."/>
            <person name="Shin H."/>
            <person name="Shumway M."/>
            <person name="Specht C.A."/>
            <person name="Suh B.B."/>
            <person name="Tenney A."/>
            <person name="Utterback T.R."/>
            <person name="Wickes B.L."/>
            <person name="Wortman J.R."/>
            <person name="Wye N.H."/>
            <person name="Kronstad J.W."/>
            <person name="Lodge J.K."/>
            <person name="Heitman J."/>
            <person name="Davis R.W."/>
            <person name="Fraser C.M."/>
            <person name="Hyman R.W."/>
        </authorList>
    </citation>
    <scope>NUCLEOTIDE SEQUENCE [LARGE SCALE GENOMIC DNA]</scope>
    <source>
        <strain evidence="4">JEC21 / ATCC MYA-565</strain>
    </source>
</reference>
<dbReference type="Pfam" id="PF24016">
    <property type="entry name" value="DUF7330"/>
    <property type="match status" value="1"/>
</dbReference>
<feature type="compositionally biased region" description="Low complexity" evidence="1">
    <location>
        <begin position="258"/>
        <end position="269"/>
    </location>
</feature>
<feature type="compositionally biased region" description="Polar residues" evidence="1">
    <location>
        <begin position="60"/>
        <end position="117"/>
    </location>
</feature>
<feature type="compositionally biased region" description="Polar residues" evidence="1">
    <location>
        <begin position="222"/>
        <end position="238"/>
    </location>
</feature>
<dbReference type="AlphaFoldDB" id="Q5KGA1"/>
<dbReference type="HOGENOM" id="CLU_541867_0_0_1"/>
<feature type="domain" description="DUF7330" evidence="2">
    <location>
        <begin position="390"/>
        <end position="478"/>
    </location>
</feature>
<feature type="compositionally biased region" description="Polar residues" evidence="1">
    <location>
        <begin position="13"/>
        <end position="22"/>
    </location>
</feature>
<dbReference type="Proteomes" id="UP000002149">
    <property type="component" value="Chromosome 5"/>
</dbReference>
<dbReference type="VEuPathDB" id="FungiDB:CNE04340"/>
<feature type="region of interest" description="Disordered" evidence="1">
    <location>
        <begin position="60"/>
        <end position="315"/>
    </location>
</feature>
<gene>
    <name evidence="3" type="ordered locus">CNE04340</name>
</gene>
<dbReference type="PaxDb" id="214684-Q5KGA1"/>
<dbReference type="RefSeq" id="XP_024512947.1">
    <property type="nucleotide sequence ID" value="XM_024657287.1"/>
</dbReference>
<organism evidence="3 4">
    <name type="scientific">Cryptococcus deneoformans (strain JEC21 / ATCC MYA-565)</name>
    <name type="common">Cryptococcus neoformans var. neoformans serotype D</name>
    <dbReference type="NCBI Taxonomy" id="214684"/>
    <lineage>
        <taxon>Eukaryota</taxon>
        <taxon>Fungi</taxon>
        <taxon>Dikarya</taxon>
        <taxon>Basidiomycota</taxon>
        <taxon>Agaricomycotina</taxon>
        <taxon>Tremellomycetes</taxon>
        <taxon>Tremellales</taxon>
        <taxon>Cryptococcaceae</taxon>
        <taxon>Cryptococcus</taxon>
        <taxon>Cryptococcus neoformans species complex</taxon>
    </lineage>
</organism>
<sequence length="607" mass="65272">MSVHSSAPLPNRAVSSLRSRQQPIAEYQPLDFDREASQAAYQECLHNENAASIANLGANTARSTSTAVSNGTNLPSSQATISEKQAGMSSASSDYKPNEKTTNLTGAGRNYQAQPQETAAPLEKSGRPSIVSPVAGSSAPPLPPREAIPQVNNSGPTPGDLARPPSYPGKNLQTVDEEDRGKGKRKALPPVPADVPTQEPAPWQPDYKPQIPESLIAPSVQHAYTSLSAPPPNIQQRNKPPVNMPQPVGYMTASAGVPSSSKPAPRPASIRTGSQTGGQLTAEPVTLSPTGSVPSPSSSPPPRPRPEAETQVTIKAPDKTPIWSTHYLDPCLRSTVIHVPHQISNIANVALSGLASGPKEMFNTTIGAPIDGLAREVKGWTIGADGKFSTEEGGIELGIGVIRSGRVEGEGGKEGKEKGKDKGRKIARVEVNSKKGGVKVDVVEIDRHRQIDLRVETKSGDVLVLLPENFLGPIHITSPQCPTYLPIISPLIKPTVNPYANFYTTYMVPLALARDPKHSSSREYTTAKNIEKYVPKSFREENDILDQVTGGYTSHVRKSWSKLNIKTEKGRVVVGMRESKDEEVVKELGLRVGRIDGVKKDKKWWKL</sequence>
<evidence type="ECO:0000313" key="4">
    <source>
        <dbReference type="Proteomes" id="UP000002149"/>
    </source>
</evidence>
<protein>
    <recommendedName>
        <fullName evidence="2">DUF7330 domain-containing protein</fullName>
    </recommendedName>
</protein>
<keyword evidence="4" id="KW-1185">Reference proteome</keyword>
<feature type="region of interest" description="Disordered" evidence="1">
    <location>
        <begin position="1"/>
        <end position="31"/>
    </location>
</feature>
<evidence type="ECO:0000313" key="3">
    <source>
        <dbReference type="EMBL" id="AAW43788.2"/>
    </source>
</evidence>
<dbReference type="InParanoid" id="Q5KGA1"/>
<dbReference type="InterPro" id="IPR055754">
    <property type="entry name" value="DUF7330"/>
</dbReference>
<dbReference type="eggNOG" id="KOG1216">
    <property type="taxonomic scope" value="Eukaryota"/>
</dbReference>
<proteinExistence type="predicted"/>
<dbReference type="GeneID" id="3257689"/>
<evidence type="ECO:0000256" key="1">
    <source>
        <dbReference type="SAM" id="MobiDB-lite"/>
    </source>
</evidence>
<evidence type="ECO:0000259" key="2">
    <source>
        <dbReference type="Pfam" id="PF24016"/>
    </source>
</evidence>